<evidence type="ECO:0000313" key="2">
    <source>
        <dbReference type="EMBL" id="RVT61336.1"/>
    </source>
</evidence>
<protein>
    <submittedName>
        <fullName evidence="2">HD-GYP domain-containing protein</fullName>
    </submittedName>
</protein>
<dbReference type="SMART" id="SM00471">
    <property type="entry name" value="HDc"/>
    <property type="match status" value="1"/>
</dbReference>
<dbReference type="PANTHER" id="PTHR43155">
    <property type="entry name" value="CYCLIC DI-GMP PHOSPHODIESTERASE PA4108-RELATED"/>
    <property type="match status" value="1"/>
</dbReference>
<dbReference type="Gene3D" id="1.10.3210.10">
    <property type="entry name" value="Hypothetical protein af1432"/>
    <property type="match status" value="1"/>
</dbReference>
<dbReference type="InterPro" id="IPR003607">
    <property type="entry name" value="HD/PDEase_dom"/>
</dbReference>
<gene>
    <name evidence="2" type="ORF">EM808_13790</name>
</gene>
<reference evidence="2 3" key="1">
    <citation type="submission" date="2019-01" db="EMBL/GenBank/DDBJ databases">
        <title>Bacillus sp. M5HDSG1-1, whole genome shotgun sequence.</title>
        <authorList>
            <person name="Tuo L."/>
        </authorList>
    </citation>
    <scope>NUCLEOTIDE SEQUENCE [LARGE SCALE GENOMIC DNA]</scope>
    <source>
        <strain evidence="2 3">M5HDSG1-1</strain>
    </source>
</reference>
<accession>A0A437K9E0</accession>
<evidence type="ECO:0000313" key="3">
    <source>
        <dbReference type="Proteomes" id="UP000288024"/>
    </source>
</evidence>
<keyword evidence="3" id="KW-1185">Reference proteome</keyword>
<dbReference type="CDD" id="cd00077">
    <property type="entry name" value="HDc"/>
    <property type="match status" value="1"/>
</dbReference>
<dbReference type="RefSeq" id="WP_127738792.1">
    <property type="nucleotide sequence ID" value="NZ_RZTZ01000005.1"/>
</dbReference>
<dbReference type="EMBL" id="RZTZ01000005">
    <property type="protein sequence ID" value="RVT61336.1"/>
    <property type="molecule type" value="Genomic_DNA"/>
</dbReference>
<dbReference type="AlphaFoldDB" id="A0A437K9E0"/>
<evidence type="ECO:0000259" key="1">
    <source>
        <dbReference type="PROSITE" id="PS51832"/>
    </source>
</evidence>
<dbReference type="PANTHER" id="PTHR43155:SF2">
    <property type="entry name" value="CYCLIC DI-GMP PHOSPHODIESTERASE PA4108"/>
    <property type="match status" value="1"/>
</dbReference>
<comment type="caution">
    <text evidence="2">The sequence shown here is derived from an EMBL/GenBank/DDBJ whole genome shotgun (WGS) entry which is preliminary data.</text>
</comment>
<dbReference type="SUPFAM" id="SSF109604">
    <property type="entry name" value="HD-domain/PDEase-like"/>
    <property type="match status" value="1"/>
</dbReference>
<dbReference type="Proteomes" id="UP000288024">
    <property type="component" value="Unassembled WGS sequence"/>
</dbReference>
<name>A0A437K9E0_9BACI</name>
<sequence length="358" mass="40787">MNISVDRLNAGCILTEDVFSMTNRPIITSKTVLTDEHINLLKVFQVKKVEIENTQIDGNLLSELTEANQFIEDDEESFFDKFLYGVSQYKKEFRSWQSGVPLSIPAVRAILLPLLEDLEQYSKEVFSLYHLSNKREYIYQHSVAVGVISALIAQKMGYNKGETIQIAMAGCLSDAGMSKIPPGLLTKEEPLTEEEFAEVKRHTSYSLKMLPEHSLLKKETRLAILQHHERLDGSGYPLGNADNKIHPYAKIIAVSDTFHAMTSQRLYRSKQSPFKVLEKLQQDYFGKFDHVVLQALSNSIIQYTIGSTIRLSNGHRAEIVFVEGRSATRPLVKILEDEALMDLEKNRHLYIEEVLQYS</sequence>
<organism evidence="2 3">
    <name type="scientific">Niallia taxi</name>
    <dbReference type="NCBI Taxonomy" id="2499688"/>
    <lineage>
        <taxon>Bacteria</taxon>
        <taxon>Bacillati</taxon>
        <taxon>Bacillota</taxon>
        <taxon>Bacilli</taxon>
        <taxon>Bacillales</taxon>
        <taxon>Bacillaceae</taxon>
        <taxon>Niallia</taxon>
    </lineage>
</organism>
<dbReference type="PROSITE" id="PS51832">
    <property type="entry name" value="HD_GYP"/>
    <property type="match status" value="1"/>
</dbReference>
<dbReference type="InterPro" id="IPR037522">
    <property type="entry name" value="HD_GYP_dom"/>
</dbReference>
<proteinExistence type="predicted"/>
<dbReference type="Pfam" id="PF13487">
    <property type="entry name" value="HD_5"/>
    <property type="match status" value="1"/>
</dbReference>
<feature type="domain" description="HD-GYP" evidence="1">
    <location>
        <begin position="117"/>
        <end position="312"/>
    </location>
</feature>